<evidence type="ECO:0000256" key="5">
    <source>
        <dbReference type="ARBA" id="ARBA00023054"/>
    </source>
</evidence>
<comment type="subunit">
    <text evidence="7">Self-associates. Interacts with BBS9; the interaction mediates the association of LZTL1 with the BBsome complex and regulates BBSome ciliary trafficking.</text>
</comment>
<dbReference type="CTD" id="8234201"/>
<evidence type="ECO:0000256" key="2">
    <source>
        <dbReference type="ARBA" id="ARBA00008868"/>
    </source>
</evidence>
<evidence type="ECO:0000256" key="3">
    <source>
        <dbReference type="ARBA" id="ARBA00018920"/>
    </source>
</evidence>
<evidence type="ECO:0000256" key="7">
    <source>
        <dbReference type="ARBA" id="ARBA00026004"/>
    </source>
</evidence>
<protein>
    <recommendedName>
        <fullName evidence="3">Leucine zipper transcription factor-like protein 1</fullName>
    </recommendedName>
</protein>
<name>E0VEH7_PEDHC</name>
<dbReference type="GeneID" id="8234201"/>
<evidence type="ECO:0000256" key="8">
    <source>
        <dbReference type="SAM" id="Coils"/>
    </source>
</evidence>
<dbReference type="eggNOG" id="ENOG502QRGB">
    <property type="taxonomic scope" value="Eukaryota"/>
</dbReference>
<dbReference type="InterPro" id="IPR026157">
    <property type="entry name" value="LZTFL1"/>
</dbReference>
<evidence type="ECO:0000256" key="6">
    <source>
        <dbReference type="ARBA" id="ARBA00024898"/>
    </source>
</evidence>
<dbReference type="EMBL" id="AAZO01001552">
    <property type="status" value="NOT_ANNOTATED_CDS"/>
    <property type="molecule type" value="Genomic_DNA"/>
</dbReference>
<dbReference type="PANTHER" id="PTHR21635:SF0">
    <property type="entry name" value="LEUCINE ZIPPER TRANSCRIPTION FACTOR-LIKE PROTEIN 1"/>
    <property type="match status" value="1"/>
</dbReference>
<dbReference type="Pfam" id="PF15294">
    <property type="entry name" value="Leu_zip"/>
    <property type="match status" value="1"/>
</dbReference>
<dbReference type="GO" id="GO:0005737">
    <property type="term" value="C:cytoplasm"/>
    <property type="evidence" value="ECO:0007669"/>
    <property type="project" value="UniProtKB-SubCell"/>
</dbReference>
<evidence type="ECO:0000256" key="1">
    <source>
        <dbReference type="ARBA" id="ARBA00004496"/>
    </source>
</evidence>
<dbReference type="KEGG" id="phu:Phum_PHUM133840"/>
<keyword evidence="4" id="KW-0963">Cytoplasm</keyword>
<comment type="similarity">
    <text evidence="2">Belongs to the LZTFL1 family.</text>
</comment>
<dbReference type="STRING" id="121224.E0VEH7"/>
<dbReference type="Proteomes" id="UP000009046">
    <property type="component" value="Unassembled WGS sequence"/>
</dbReference>
<reference evidence="9" key="1">
    <citation type="submission" date="2007-04" db="EMBL/GenBank/DDBJ databases">
        <title>Annotation of Pediculus humanus corporis strain USDA.</title>
        <authorList>
            <person name="Kirkness E."/>
            <person name="Hannick L."/>
            <person name="Hass B."/>
            <person name="Bruggner R."/>
            <person name="Lawson D."/>
            <person name="Bidwell S."/>
            <person name="Joardar V."/>
            <person name="Caler E."/>
            <person name="Walenz B."/>
            <person name="Inman J."/>
            <person name="Schobel S."/>
            <person name="Galinsky K."/>
            <person name="Amedeo P."/>
            <person name="Strausberg R."/>
        </authorList>
    </citation>
    <scope>NUCLEOTIDE SEQUENCE</scope>
    <source>
        <strain evidence="9">USDA</strain>
    </source>
</reference>
<keyword evidence="5 8" id="KW-0175">Coiled coil</keyword>
<dbReference type="OMA" id="EKHANMA"/>
<gene>
    <name evidence="10" type="primary">8234201</name>
    <name evidence="9" type="ORF">Phum_PHUM133840</name>
</gene>
<dbReference type="VEuPathDB" id="VectorBase:PHUM133840"/>
<accession>E0VEH7</accession>
<proteinExistence type="inferred from homology"/>
<evidence type="ECO:0000313" key="9">
    <source>
        <dbReference type="EMBL" id="EEB11783.1"/>
    </source>
</evidence>
<reference evidence="10" key="3">
    <citation type="submission" date="2020-05" db="UniProtKB">
        <authorList>
            <consortium name="EnsemblMetazoa"/>
        </authorList>
    </citation>
    <scope>IDENTIFICATION</scope>
    <source>
        <strain evidence="10">USDA</strain>
    </source>
</reference>
<dbReference type="InParanoid" id="E0VEH7"/>
<organism>
    <name type="scientific">Pediculus humanus subsp. corporis</name>
    <name type="common">Body louse</name>
    <dbReference type="NCBI Taxonomy" id="121224"/>
    <lineage>
        <taxon>Eukaryota</taxon>
        <taxon>Metazoa</taxon>
        <taxon>Ecdysozoa</taxon>
        <taxon>Arthropoda</taxon>
        <taxon>Hexapoda</taxon>
        <taxon>Insecta</taxon>
        <taxon>Pterygota</taxon>
        <taxon>Neoptera</taxon>
        <taxon>Paraneoptera</taxon>
        <taxon>Psocodea</taxon>
        <taxon>Troctomorpha</taxon>
        <taxon>Phthiraptera</taxon>
        <taxon>Anoplura</taxon>
        <taxon>Pediculidae</taxon>
        <taxon>Pediculus</taxon>
    </lineage>
</organism>
<dbReference type="HOGENOM" id="CLU_083519_0_0_1"/>
<dbReference type="PANTHER" id="PTHR21635">
    <property type="entry name" value="LEUCINE ZIPPER TRANSCRIPTION FACTOR LIKE"/>
    <property type="match status" value="1"/>
</dbReference>
<sequence length="306" mass="36181">MGDLGLNQHHQSVLISYMKFAKYMRNQILKQVNASFQDTESRLYDDTFTKEEIKEIIGDLEKIIQCDVESELINFSHNNVLLLKQIFKQAEKWYLRLDINLSESQNQEELEMIKLLEFDEGQFASGPQSQKTEKEIEEGSIALLKMEIERLNEENMRLSNIIQDSEDMTDLYKDEKNKLGEKLLSAQKEITNYKGLLENLQHSKNEEETIKEMEEKLIHVENLLSINIENLEENENIKDKLKIELMSTKEKELEKKFSETKAYANMKQILMKKNEQIKELRRELLTYQSDIKEEENDDDDKVKDDN</sequence>
<dbReference type="GO" id="GO:1903565">
    <property type="term" value="P:negative regulation of protein localization to cilium"/>
    <property type="evidence" value="ECO:0007669"/>
    <property type="project" value="TreeGrafter"/>
</dbReference>
<evidence type="ECO:0000313" key="10">
    <source>
        <dbReference type="EnsemblMetazoa" id="PHUM133840-PA"/>
    </source>
</evidence>
<dbReference type="OrthoDB" id="313412at2759"/>
<comment type="subcellular location">
    <subcellularLocation>
        <location evidence="1">Cytoplasm</location>
    </subcellularLocation>
</comment>
<dbReference type="EMBL" id="DS235091">
    <property type="protein sequence ID" value="EEB11783.1"/>
    <property type="molecule type" value="Genomic_DNA"/>
</dbReference>
<keyword evidence="11" id="KW-1185">Reference proteome</keyword>
<comment type="function">
    <text evidence="6">Regulates ciliary localization of the BBSome complex. Together with the BBSome complex, controls SMO ciliary trafficking and contributes to the sonic hedgehog (SHH) pathway regulation. May play a role in neurite outgrowth. May have tumor suppressor function.</text>
</comment>
<dbReference type="RefSeq" id="XP_002424521.1">
    <property type="nucleotide sequence ID" value="XM_002424476.1"/>
</dbReference>
<feature type="coiled-coil region" evidence="8">
    <location>
        <begin position="134"/>
        <end position="297"/>
    </location>
</feature>
<reference evidence="9" key="2">
    <citation type="submission" date="2007-04" db="EMBL/GenBank/DDBJ databases">
        <title>The genome of the human body louse.</title>
        <authorList>
            <consortium name="The Human Body Louse Genome Consortium"/>
            <person name="Kirkness E."/>
            <person name="Walenz B."/>
            <person name="Hass B."/>
            <person name="Bruggner R."/>
            <person name="Strausberg R."/>
        </authorList>
    </citation>
    <scope>NUCLEOTIDE SEQUENCE</scope>
    <source>
        <strain evidence="9">USDA</strain>
    </source>
</reference>
<evidence type="ECO:0000256" key="4">
    <source>
        <dbReference type="ARBA" id="ARBA00022490"/>
    </source>
</evidence>
<dbReference type="EnsemblMetazoa" id="PHUM133840-RA">
    <property type="protein sequence ID" value="PHUM133840-PA"/>
    <property type="gene ID" value="PHUM133840"/>
</dbReference>
<dbReference type="AlphaFoldDB" id="E0VEH7"/>
<evidence type="ECO:0000313" key="11">
    <source>
        <dbReference type="Proteomes" id="UP000009046"/>
    </source>
</evidence>